<keyword evidence="5 7" id="KW-0472">Membrane</keyword>
<reference evidence="9" key="1">
    <citation type="journal article" date="2011" name="Genome Res.">
        <title>Phylogeny-wide analysis of social amoeba genomes highlights ancient origins for complex intercellular communication.</title>
        <authorList>
            <person name="Heidel A.J."/>
            <person name="Lawal H.M."/>
            <person name="Felder M."/>
            <person name="Schilde C."/>
            <person name="Helps N.R."/>
            <person name="Tunggal B."/>
            <person name="Rivero F."/>
            <person name="John U."/>
            <person name="Schleicher M."/>
            <person name="Eichinger L."/>
            <person name="Platzer M."/>
            <person name="Noegel A.A."/>
            <person name="Schaap P."/>
            <person name="Gloeckner G."/>
        </authorList>
    </citation>
    <scope>NUCLEOTIDE SEQUENCE [LARGE SCALE GENOMIC DNA]</scope>
    <source>
        <strain evidence="9">SH3</strain>
    </source>
</reference>
<name>F4PTS7_CACFS</name>
<feature type="transmembrane region" description="Helical" evidence="7">
    <location>
        <begin position="447"/>
        <end position="467"/>
    </location>
</feature>
<keyword evidence="9" id="KW-1185">Reference proteome</keyword>
<evidence type="ECO:0000256" key="3">
    <source>
        <dbReference type="ARBA" id="ARBA00022692"/>
    </source>
</evidence>
<accession>F4PTS7</accession>
<keyword evidence="3 7" id="KW-0812">Transmembrane</keyword>
<keyword evidence="4 7" id="KW-1133">Transmembrane helix</keyword>
<protein>
    <submittedName>
        <fullName evidence="8">Cleft lip and palate transmembrane 1 family protein</fullName>
    </submittedName>
</protein>
<sequence length="619" mass="71520">MQAAAPAAPAAAGGGLIPSWLQSILRFVAFYYIGSMIFGKLLGTSGPAAPTQPVNVTLTNGTTVTRQSTLSNTWSTNTPWNLQIYLSESNNEIGNWLVWEEQGFRYNWEDSNTRETNVSFKCPESLKKNNGTLYAHILANNERDSTWSLKQVHPMVSFFKKPKPAGINLMDKKDENKLKEIEEYDPKELVGHWKPTLTVTFVVDDQKYGPNSLPAEVMAQFNITGDKYSPIVFVNEFWLYREHLTMLNETVEDLNLTMSIYPLGTFKWQMYNQMQKSLDMQQTFGAGEESGDDFKRMLTDTNPYLMGVTVVVTLLHTVFEMLAFKNDIAFWKNNKSMEGLSVRTIILHTICQFIVFLYLLDNETSTMILVSVGFGLLIELWKIGKAMNVTYEVRDGIPRLLIQDKQSYVSKTKQYDDMAMKYLSWVLVPLVIGTSIYSLYYDTHKSWYSWIISSLVKTVYTFEFIMMTPQLFINYKLKSVSRLPFKVFMYRALNTFIDDLFAFIIKMPLMHRLSCLRDDIVFIIYVYQRWIYPVDPNRSQYGTEDGEEEKEKESSSTTTTPAIESSKKDEKIKAKIEEIKEESEESEESEEESEEEEKVEDKKEEKEKSTATKRRTKKI</sequence>
<evidence type="ECO:0000256" key="7">
    <source>
        <dbReference type="SAM" id="Phobius"/>
    </source>
</evidence>
<feature type="region of interest" description="Disordered" evidence="6">
    <location>
        <begin position="541"/>
        <end position="619"/>
    </location>
</feature>
<gene>
    <name evidence="8" type="primary">cnrB</name>
    <name evidence="8" type="ORF">DFA_00773</name>
</gene>
<comment type="subcellular location">
    <subcellularLocation>
        <location evidence="1">Membrane</location>
        <topology evidence="1">Multi-pass membrane protein</topology>
    </subcellularLocation>
</comment>
<organism evidence="8 9">
    <name type="scientific">Cavenderia fasciculata</name>
    <name type="common">Slime mold</name>
    <name type="synonym">Dictyostelium fasciculatum</name>
    <dbReference type="NCBI Taxonomy" id="261658"/>
    <lineage>
        <taxon>Eukaryota</taxon>
        <taxon>Amoebozoa</taxon>
        <taxon>Evosea</taxon>
        <taxon>Eumycetozoa</taxon>
        <taxon>Dictyostelia</taxon>
        <taxon>Acytosteliales</taxon>
        <taxon>Cavenderiaceae</taxon>
        <taxon>Cavenderia</taxon>
    </lineage>
</organism>
<dbReference type="RefSeq" id="XP_004358756.1">
    <property type="nucleotide sequence ID" value="XM_004358699.1"/>
</dbReference>
<proteinExistence type="inferred from homology"/>
<dbReference type="GO" id="GO:0012505">
    <property type="term" value="C:endomembrane system"/>
    <property type="evidence" value="ECO:0007669"/>
    <property type="project" value="TreeGrafter"/>
</dbReference>
<evidence type="ECO:0000313" key="9">
    <source>
        <dbReference type="Proteomes" id="UP000007797"/>
    </source>
</evidence>
<evidence type="ECO:0000313" key="8">
    <source>
        <dbReference type="EMBL" id="EGG20906.1"/>
    </source>
</evidence>
<dbReference type="GO" id="GO:0016020">
    <property type="term" value="C:membrane"/>
    <property type="evidence" value="ECO:0007669"/>
    <property type="project" value="UniProtKB-SubCell"/>
</dbReference>
<dbReference type="GeneID" id="14873793"/>
<feature type="transmembrane region" description="Helical" evidence="7">
    <location>
        <begin position="304"/>
        <end position="324"/>
    </location>
</feature>
<feature type="compositionally biased region" description="Basic and acidic residues" evidence="6">
    <location>
        <begin position="565"/>
        <end position="578"/>
    </location>
</feature>
<dbReference type="Proteomes" id="UP000007797">
    <property type="component" value="Unassembled WGS sequence"/>
</dbReference>
<evidence type="ECO:0000256" key="5">
    <source>
        <dbReference type="ARBA" id="ARBA00023136"/>
    </source>
</evidence>
<dbReference type="OrthoDB" id="378564at2759"/>
<feature type="transmembrane region" description="Helical" evidence="7">
    <location>
        <begin position="340"/>
        <end position="360"/>
    </location>
</feature>
<evidence type="ECO:0000256" key="2">
    <source>
        <dbReference type="ARBA" id="ARBA00009310"/>
    </source>
</evidence>
<feature type="compositionally biased region" description="Acidic residues" evidence="6">
    <location>
        <begin position="579"/>
        <end position="598"/>
    </location>
</feature>
<evidence type="ECO:0000256" key="4">
    <source>
        <dbReference type="ARBA" id="ARBA00022989"/>
    </source>
</evidence>
<feature type="compositionally biased region" description="Low complexity" evidence="6">
    <location>
        <begin position="555"/>
        <end position="564"/>
    </location>
</feature>
<comment type="similarity">
    <text evidence="2">Belongs to the CLPTM1 family.</text>
</comment>
<dbReference type="PANTHER" id="PTHR21347:SF0">
    <property type="entry name" value="LIPID SCRAMBLASE CLPTM1L"/>
    <property type="match status" value="1"/>
</dbReference>
<dbReference type="AlphaFoldDB" id="F4PTS7"/>
<dbReference type="KEGG" id="dfa:DFA_00773"/>
<dbReference type="InterPro" id="IPR008429">
    <property type="entry name" value="CLPTM1"/>
</dbReference>
<dbReference type="EMBL" id="GL883010">
    <property type="protein sequence ID" value="EGG20906.1"/>
    <property type="molecule type" value="Genomic_DNA"/>
</dbReference>
<feature type="compositionally biased region" description="Basic and acidic residues" evidence="6">
    <location>
        <begin position="599"/>
        <end position="610"/>
    </location>
</feature>
<feature type="transmembrane region" description="Helical" evidence="7">
    <location>
        <begin position="422"/>
        <end position="441"/>
    </location>
</feature>
<dbReference type="Pfam" id="PF05602">
    <property type="entry name" value="CLPTM1"/>
    <property type="match status" value="1"/>
</dbReference>
<dbReference type="STRING" id="1054147.F4PTS7"/>
<dbReference type="PANTHER" id="PTHR21347">
    <property type="entry name" value="CLEFT LIP AND PALATE ASSOCIATED TRANSMEMBRANE PROTEIN-RELATED"/>
    <property type="match status" value="1"/>
</dbReference>
<dbReference type="OMA" id="SFGRTHT"/>
<evidence type="ECO:0000256" key="1">
    <source>
        <dbReference type="ARBA" id="ARBA00004141"/>
    </source>
</evidence>
<evidence type="ECO:0000256" key="6">
    <source>
        <dbReference type="SAM" id="MobiDB-lite"/>
    </source>
</evidence>
<feature type="transmembrane region" description="Helical" evidence="7">
    <location>
        <begin position="366"/>
        <end position="384"/>
    </location>
</feature>